<reference evidence="6 8" key="2">
    <citation type="submission" date="2020-08" db="EMBL/GenBank/DDBJ databases">
        <title>Sequencing the genomes of 1000 actinobacteria strains.</title>
        <authorList>
            <person name="Klenk H.-P."/>
        </authorList>
    </citation>
    <scope>NUCLEOTIDE SEQUENCE [LARGE SCALE GENOMIC DNA]</scope>
    <source>
        <strain evidence="6 8">DSM 9581</strain>
    </source>
</reference>
<dbReference type="Proteomes" id="UP000564629">
    <property type="component" value="Unassembled WGS sequence"/>
</dbReference>
<dbReference type="InterPro" id="IPR003593">
    <property type="entry name" value="AAA+_ATPase"/>
</dbReference>
<feature type="domain" description="ABC transporter" evidence="4">
    <location>
        <begin position="5"/>
        <end position="236"/>
    </location>
</feature>
<dbReference type="SUPFAM" id="SSF52540">
    <property type="entry name" value="P-loop containing nucleoside triphosphate hydrolases"/>
    <property type="match status" value="1"/>
</dbReference>
<gene>
    <name evidence="5" type="ORF">CHO01_22700</name>
    <name evidence="6" type="ORF">HNR08_003336</name>
</gene>
<dbReference type="PANTHER" id="PTHR42939">
    <property type="entry name" value="ABC TRANSPORTER ATP-BINDING PROTEIN ALBC-RELATED"/>
    <property type="match status" value="1"/>
</dbReference>
<dbReference type="InterPro" id="IPR051782">
    <property type="entry name" value="ABC_Transporter_VariousFunc"/>
</dbReference>
<dbReference type="EMBL" id="BJVQ01000031">
    <property type="protein sequence ID" value="GEL47154.1"/>
    <property type="molecule type" value="Genomic_DNA"/>
</dbReference>
<dbReference type="EMBL" id="JACHDN010000001">
    <property type="protein sequence ID" value="MBB5474600.1"/>
    <property type="molecule type" value="Genomic_DNA"/>
</dbReference>
<evidence type="ECO:0000256" key="1">
    <source>
        <dbReference type="ARBA" id="ARBA00022448"/>
    </source>
</evidence>
<sequence>MTPMIEIQDLRVSYPGGKVAVDGVCLNVPAGGVLALLGSNGAGKSTTMKAIAGAWPISSGTIRIAGAPVRQASGGDPSRRLIGYCPDVGGLPPMMTLSELIGLTLASTDRLGLWPSALELAERLDLTARLDHPAHTFSHGVARRASVLLACLGQDGVLLLDEPFDGVDPVGAGVIADMVAEHRAAGGAAIVSTHQLEWATQVADQIAVMTGGRIRDVGKVRAFESRRGARRYRNVLAAGAA</sequence>
<comment type="caution">
    <text evidence="5">The sequence shown here is derived from an EMBL/GenBank/DDBJ whole genome shotgun (WGS) entry which is preliminary data.</text>
</comment>
<name>A0A511FEY6_9CELL</name>
<dbReference type="InterPro" id="IPR003439">
    <property type="entry name" value="ABC_transporter-like_ATP-bd"/>
</dbReference>
<evidence type="ECO:0000313" key="7">
    <source>
        <dbReference type="Proteomes" id="UP000321723"/>
    </source>
</evidence>
<evidence type="ECO:0000259" key="4">
    <source>
        <dbReference type="PROSITE" id="PS50893"/>
    </source>
</evidence>
<evidence type="ECO:0000313" key="8">
    <source>
        <dbReference type="Proteomes" id="UP000564629"/>
    </source>
</evidence>
<dbReference type="AlphaFoldDB" id="A0A511FEY6"/>
<dbReference type="GO" id="GO:0005524">
    <property type="term" value="F:ATP binding"/>
    <property type="evidence" value="ECO:0007669"/>
    <property type="project" value="UniProtKB-KW"/>
</dbReference>
<dbReference type="PANTHER" id="PTHR42939:SF1">
    <property type="entry name" value="ABC TRANSPORTER ATP-BINDING PROTEIN ALBC-RELATED"/>
    <property type="match status" value="1"/>
</dbReference>
<accession>A0A511FEY6</accession>
<keyword evidence="1" id="KW-0813">Transport</keyword>
<evidence type="ECO:0000256" key="2">
    <source>
        <dbReference type="ARBA" id="ARBA00022741"/>
    </source>
</evidence>
<proteinExistence type="predicted"/>
<keyword evidence="3 5" id="KW-0067">ATP-binding</keyword>
<reference evidence="5 7" key="1">
    <citation type="submission" date="2019-07" db="EMBL/GenBank/DDBJ databases">
        <title>Whole genome shotgun sequence of Cellulomonas hominis NBRC 16055.</title>
        <authorList>
            <person name="Hosoyama A."/>
            <person name="Uohara A."/>
            <person name="Ohji S."/>
            <person name="Ichikawa N."/>
        </authorList>
    </citation>
    <scope>NUCLEOTIDE SEQUENCE [LARGE SCALE GENOMIC DNA]</scope>
    <source>
        <strain evidence="5 7">NBRC 16055</strain>
    </source>
</reference>
<evidence type="ECO:0000256" key="3">
    <source>
        <dbReference type="ARBA" id="ARBA00022840"/>
    </source>
</evidence>
<evidence type="ECO:0000313" key="6">
    <source>
        <dbReference type="EMBL" id="MBB5474600.1"/>
    </source>
</evidence>
<dbReference type="Proteomes" id="UP000321723">
    <property type="component" value="Unassembled WGS sequence"/>
</dbReference>
<dbReference type="InterPro" id="IPR027417">
    <property type="entry name" value="P-loop_NTPase"/>
</dbReference>
<dbReference type="SMART" id="SM00382">
    <property type="entry name" value="AAA"/>
    <property type="match status" value="1"/>
</dbReference>
<evidence type="ECO:0000313" key="5">
    <source>
        <dbReference type="EMBL" id="GEL47154.1"/>
    </source>
</evidence>
<dbReference type="PROSITE" id="PS50893">
    <property type="entry name" value="ABC_TRANSPORTER_2"/>
    <property type="match status" value="1"/>
</dbReference>
<dbReference type="Pfam" id="PF00005">
    <property type="entry name" value="ABC_tran"/>
    <property type="match status" value="1"/>
</dbReference>
<dbReference type="GO" id="GO:0016887">
    <property type="term" value="F:ATP hydrolysis activity"/>
    <property type="evidence" value="ECO:0007669"/>
    <property type="project" value="InterPro"/>
</dbReference>
<keyword evidence="2" id="KW-0547">Nucleotide-binding</keyword>
<dbReference type="Gene3D" id="3.40.50.300">
    <property type="entry name" value="P-loop containing nucleotide triphosphate hydrolases"/>
    <property type="match status" value="1"/>
</dbReference>
<protein>
    <submittedName>
        <fullName evidence="5">ABC transporter ATP-binding protein</fullName>
    </submittedName>
    <submittedName>
        <fullName evidence="6">ABC-2 type transport system ATP-binding protein</fullName>
    </submittedName>
</protein>
<keyword evidence="7" id="KW-1185">Reference proteome</keyword>
<organism evidence="5 7">
    <name type="scientific">Cellulomonas hominis</name>
    <dbReference type="NCBI Taxonomy" id="156981"/>
    <lineage>
        <taxon>Bacteria</taxon>
        <taxon>Bacillati</taxon>
        <taxon>Actinomycetota</taxon>
        <taxon>Actinomycetes</taxon>
        <taxon>Micrococcales</taxon>
        <taxon>Cellulomonadaceae</taxon>
        <taxon>Cellulomonas</taxon>
    </lineage>
</organism>
<dbReference type="CDD" id="cd03230">
    <property type="entry name" value="ABC_DR_subfamily_A"/>
    <property type="match status" value="1"/>
</dbReference>
<dbReference type="OrthoDB" id="5296765at2"/>